<dbReference type="SMART" id="SM00382">
    <property type="entry name" value="AAA"/>
    <property type="match status" value="1"/>
</dbReference>
<sequence>MPTETEPTRRDEQTAIAAHDLFQFRLRGPGEPDAVSVAECMMDLFRTQPGLDVSDKTASLSLVHRANIPKRHQIRELRDTGAEVKAWTRARDRVVGQLGGGFLIALIGPRGTGKTQIAQQAVVRSSSVGRASLYLKAMDVFLWLRAALGNDAPRTQLEAVAELIRPPLLIIDEIQERGETPFEDRMLTYIIDHRYDATVDTILIGNLTDQSLAESLGASIVDRLTETGGIVRCDWGSFRTIMEKTQ</sequence>
<evidence type="ECO:0000259" key="1">
    <source>
        <dbReference type="SMART" id="SM00382"/>
    </source>
</evidence>
<accession>A0A0F9U689</accession>
<dbReference type="InterPro" id="IPR027417">
    <property type="entry name" value="P-loop_NTPase"/>
</dbReference>
<dbReference type="CDD" id="cd00009">
    <property type="entry name" value="AAA"/>
    <property type="match status" value="1"/>
</dbReference>
<organism evidence="2">
    <name type="scientific">marine sediment metagenome</name>
    <dbReference type="NCBI Taxonomy" id="412755"/>
    <lineage>
        <taxon>unclassified sequences</taxon>
        <taxon>metagenomes</taxon>
        <taxon>ecological metagenomes</taxon>
    </lineage>
</organism>
<proteinExistence type="predicted"/>
<dbReference type="SUPFAM" id="SSF52540">
    <property type="entry name" value="P-loop containing nucleoside triphosphate hydrolases"/>
    <property type="match status" value="1"/>
</dbReference>
<dbReference type="Pfam" id="PF01695">
    <property type="entry name" value="IstB_IS21"/>
    <property type="match status" value="1"/>
</dbReference>
<feature type="domain" description="AAA+ ATPase" evidence="1">
    <location>
        <begin position="100"/>
        <end position="234"/>
    </location>
</feature>
<dbReference type="EMBL" id="LAZR01000831">
    <property type="protein sequence ID" value="KKN56781.1"/>
    <property type="molecule type" value="Genomic_DNA"/>
</dbReference>
<dbReference type="InterPro" id="IPR003593">
    <property type="entry name" value="AAA+_ATPase"/>
</dbReference>
<protein>
    <recommendedName>
        <fullName evidence="1">AAA+ ATPase domain-containing protein</fullName>
    </recommendedName>
</protein>
<comment type="caution">
    <text evidence="2">The sequence shown here is derived from an EMBL/GenBank/DDBJ whole genome shotgun (WGS) entry which is preliminary data.</text>
</comment>
<name>A0A0F9U689_9ZZZZ</name>
<reference evidence="2" key="1">
    <citation type="journal article" date="2015" name="Nature">
        <title>Complex archaea that bridge the gap between prokaryotes and eukaryotes.</title>
        <authorList>
            <person name="Spang A."/>
            <person name="Saw J.H."/>
            <person name="Jorgensen S.L."/>
            <person name="Zaremba-Niedzwiedzka K."/>
            <person name="Martijn J."/>
            <person name="Lind A.E."/>
            <person name="van Eijk R."/>
            <person name="Schleper C."/>
            <person name="Guy L."/>
            <person name="Ettema T.J."/>
        </authorList>
    </citation>
    <scope>NUCLEOTIDE SEQUENCE</scope>
</reference>
<gene>
    <name evidence="2" type="ORF">LCGC14_0568670</name>
</gene>
<dbReference type="GO" id="GO:0005524">
    <property type="term" value="F:ATP binding"/>
    <property type="evidence" value="ECO:0007669"/>
    <property type="project" value="InterPro"/>
</dbReference>
<evidence type="ECO:0000313" key="2">
    <source>
        <dbReference type="EMBL" id="KKN56781.1"/>
    </source>
</evidence>
<dbReference type="AlphaFoldDB" id="A0A0F9U689"/>
<dbReference type="InterPro" id="IPR002611">
    <property type="entry name" value="IstB_ATP-bd"/>
</dbReference>
<dbReference type="Gene3D" id="3.40.50.300">
    <property type="entry name" value="P-loop containing nucleotide triphosphate hydrolases"/>
    <property type="match status" value="1"/>
</dbReference>